<comment type="catalytic activity">
    <reaction evidence="6">
        <text>(6S)-NADPHX + ADP = AMP + phosphate + NADPH + H(+)</text>
        <dbReference type="Rhea" id="RHEA:32235"/>
        <dbReference type="ChEBI" id="CHEBI:15378"/>
        <dbReference type="ChEBI" id="CHEBI:43474"/>
        <dbReference type="ChEBI" id="CHEBI:57783"/>
        <dbReference type="ChEBI" id="CHEBI:64076"/>
        <dbReference type="ChEBI" id="CHEBI:456215"/>
        <dbReference type="ChEBI" id="CHEBI:456216"/>
        <dbReference type="EC" id="4.2.1.136"/>
    </reaction>
</comment>
<feature type="binding site" evidence="6">
    <location>
        <position position="57"/>
    </location>
    <ligand>
        <name>(6S)-NADPHX</name>
        <dbReference type="ChEBI" id="CHEBI:64076"/>
    </ligand>
</feature>
<protein>
    <recommendedName>
        <fullName evidence="6">ADP-dependent (S)-NAD(P)H-hydrate dehydratase</fullName>
        <ecNumber evidence="6">4.2.1.136</ecNumber>
    </recommendedName>
    <alternativeName>
        <fullName evidence="6">ADP-dependent NAD(P)HX dehydratase</fullName>
    </alternativeName>
</protein>
<dbReference type="Gene3D" id="3.40.1190.20">
    <property type="match status" value="1"/>
</dbReference>
<evidence type="ECO:0000256" key="1">
    <source>
        <dbReference type="ARBA" id="ARBA00022741"/>
    </source>
</evidence>
<dbReference type="GO" id="GO:0005524">
    <property type="term" value="F:ATP binding"/>
    <property type="evidence" value="ECO:0007669"/>
    <property type="project" value="UniProtKB-KW"/>
</dbReference>
<comment type="function">
    <text evidence="6">Catalyzes the dehydration of the S-form of NAD(P)HX at the expense of ADP, which is converted to AMP. Together with NAD(P)HX epimerase, which catalyzes the epimerization of the S- and R-forms, the enzyme allows the repair of both epimers of NAD(P)HX, a damaged form of NAD(P)H that is a result of enzymatic or heat-dependent hydration.</text>
</comment>
<dbReference type="GO" id="GO:0110051">
    <property type="term" value="P:metabolite repair"/>
    <property type="evidence" value="ECO:0007669"/>
    <property type="project" value="TreeGrafter"/>
</dbReference>
<dbReference type="NCBIfam" id="TIGR00196">
    <property type="entry name" value="yjeF_cterm"/>
    <property type="match status" value="1"/>
</dbReference>
<feature type="binding site" evidence="6">
    <location>
        <begin position="208"/>
        <end position="212"/>
    </location>
    <ligand>
        <name>AMP</name>
        <dbReference type="ChEBI" id="CHEBI:456215"/>
    </ligand>
</feature>
<dbReference type="PROSITE" id="PS01050">
    <property type="entry name" value="YJEF_C_2"/>
    <property type="match status" value="1"/>
</dbReference>
<feature type="binding site" evidence="6">
    <location>
        <position position="237"/>
    </location>
    <ligand>
        <name>(6S)-NADPHX</name>
        <dbReference type="ChEBI" id="CHEBI:64076"/>
    </ligand>
</feature>
<dbReference type="InterPro" id="IPR029056">
    <property type="entry name" value="Ribokinase-like"/>
</dbReference>
<feature type="binding site" evidence="6">
    <location>
        <position position="236"/>
    </location>
    <ligand>
        <name>AMP</name>
        <dbReference type="ChEBI" id="CHEBI:456215"/>
    </ligand>
</feature>
<name>Q5UF39_9PROT</name>
<keyword evidence="4 6" id="KW-0520">NAD</keyword>
<accession>Q5UF39</accession>
<dbReference type="EC" id="4.2.1.136" evidence="6"/>
<keyword evidence="3 6" id="KW-0521">NADP</keyword>
<dbReference type="PANTHER" id="PTHR12592">
    <property type="entry name" value="ATP-DEPENDENT (S)-NAD(P)H-HYDRATE DEHYDRATASE FAMILY MEMBER"/>
    <property type="match status" value="1"/>
</dbReference>
<dbReference type="GO" id="GO:0052855">
    <property type="term" value="F:ADP-dependent NAD(P)H-hydrate dehydratase activity"/>
    <property type="evidence" value="ECO:0007669"/>
    <property type="project" value="UniProtKB-UniRule"/>
</dbReference>
<feature type="binding site" evidence="6">
    <location>
        <position position="171"/>
    </location>
    <ligand>
        <name>(6S)-NADPHX</name>
        <dbReference type="ChEBI" id="CHEBI:64076"/>
    </ligand>
</feature>
<dbReference type="PROSITE" id="PS51383">
    <property type="entry name" value="YJEF_C_3"/>
    <property type="match status" value="1"/>
</dbReference>
<feature type="binding site" evidence="6">
    <location>
        <position position="118"/>
    </location>
    <ligand>
        <name>(6S)-NADPHX</name>
        <dbReference type="ChEBI" id="CHEBI:64076"/>
    </ligand>
</feature>
<dbReference type="GO" id="GO:0052856">
    <property type="term" value="F:NAD(P)HX epimerase activity"/>
    <property type="evidence" value="ECO:0007669"/>
    <property type="project" value="TreeGrafter"/>
</dbReference>
<evidence type="ECO:0000256" key="3">
    <source>
        <dbReference type="ARBA" id="ARBA00022857"/>
    </source>
</evidence>
<dbReference type="SUPFAM" id="SSF53613">
    <property type="entry name" value="Ribokinase-like"/>
    <property type="match status" value="1"/>
</dbReference>
<evidence type="ECO:0000256" key="2">
    <source>
        <dbReference type="ARBA" id="ARBA00022840"/>
    </source>
</evidence>
<comment type="similarity">
    <text evidence="6">Belongs to the NnrD/CARKD family.</text>
</comment>
<dbReference type="InterPro" id="IPR000631">
    <property type="entry name" value="CARKD"/>
</dbReference>
<dbReference type="HAMAP" id="MF_01965">
    <property type="entry name" value="NADHX_dehydratase"/>
    <property type="match status" value="1"/>
</dbReference>
<proteinExistence type="inferred from homology"/>
<comment type="catalytic activity">
    <reaction evidence="6">
        <text>(6S)-NADHX + ADP = AMP + phosphate + NADH + H(+)</text>
        <dbReference type="Rhea" id="RHEA:32223"/>
        <dbReference type="ChEBI" id="CHEBI:15378"/>
        <dbReference type="ChEBI" id="CHEBI:43474"/>
        <dbReference type="ChEBI" id="CHEBI:57945"/>
        <dbReference type="ChEBI" id="CHEBI:64074"/>
        <dbReference type="ChEBI" id="CHEBI:456215"/>
        <dbReference type="ChEBI" id="CHEBI:456216"/>
        <dbReference type="EC" id="4.2.1.136"/>
    </reaction>
</comment>
<evidence type="ECO:0000256" key="4">
    <source>
        <dbReference type="ARBA" id="ARBA00023027"/>
    </source>
</evidence>
<dbReference type="GO" id="GO:0046496">
    <property type="term" value="P:nicotinamide nucleotide metabolic process"/>
    <property type="evidence" value="ECO:0007669"/>
    <property type="project" value="UniProtKB-UniRule"/>
</dbReference>
<dbReference type="CDD" id="cd01171">
    <property type="entry name" value="YXKO-related"/>
    <property type="match status" value="1"/>
</dbReference>
<dbReference type="InterPro" id="IPR017953">
    <property type="entry name" value="Carbohydrate_kinase_pred_CS"/>
</dbReference>
<keyword evidence="5 6" id="KW-0456">Lyase</keyword>
<comment type="subunit">
    <text evidence="6">Homotetramer.</text>
</comment>
<evidence type="ECO:0000259" key="7">
    <source>
        <dbReference type="PROSITE" id="PS51383"/>
    </source>
</evidence>
<comment type="cofactor">
    <cofactor evidence="6">
        <name>Mg(2+)</name>
        <dbReference type="ChEBI" id="CHEBI:18420"/>
    </cofactor>
</comment>
<evidence type="ECO:0000256" key="6">
    <source>
        <dbReference type="HAMAP-Rule" id="MF_01965"/>
    </source>
</evidence>
<dbReference type="PANTHER" id="PTHR12592:SF0">
    <property type="entry name" value="ATP-DEPENDENT (S)-NAD(P)H-HYDRATE DEHYDRATASE"/>
    <property type="match status" value="1"/>
</dbReference>
<evidence type="ECO:0000313" key="8">
    <source>
        <dbReference type="EMBL" id="AAV34488.1"/>
    </source>
</evidence>
<dbReference type="Pfam" id="PF01256">
    <property type="entry name" value="Carb_kinase"/>
    <property type="match status" value="1"/>
</dbReference>
<dbReference type="EMBL" id="AY744396">
    <property type="protein sequence ID" value="AAV34488.1"/>
    <property type="molecule type" value="Genomic_DNA"/>
</dbReference>
<gene>
    <name evidence="6" type="primary">nnrD</name>
    <name evidence="8" type="ORF">Red7D11_47</name>
</gene>
<dbReference type="AlphaFoldDB" id="Q5UF39"/>
<organism evidence="8">
    <name type="scientific">uncultured proteobacterium RedeBAC7D11</name>
    <dbReference type="NCBI Taxonomy" id="295350"/>
    <lineage>
        <taxon>Bacteria</taxon>
        <taxon>Pseudomonadati</taxon>
        <taxon>Pseudomonadota</taxon>
        <taxon>environmental samples</taxon>
    </lineage>
</organism>
<keyword evidence="1 6" id="KW-0547">Nucleotide-binding</keyword>
<evidence type="ECO:0000256" key="5">
    <source>
        <dbReference type="ARBA" id="ARBA00023239"/>
    </source>
</evidence>
<keyword evidence="2 6" id="KW-0067">ATP-binding</keyword>
<sequence length="294" mass="31707">MSGLFVHNIFNKFLYKLKIKEFKSKNIEKKLVRNPNSNKGDYGHVLVIAGNLGFGGAALLSSKAVLASGAGLATLATRKDHLSAALAYCPEVMSKTVESISDLENHLPNKTVICIGPGLGRNYWTDQMLYKTTNFAAKENLPILIDADGLNILSENRLKIKLPKKLILTPHPGEAARLLKTKVSTIQKNRPQALAKLCEKYNATVILKGHETLVGNKRTSFVCKKGNAGMAVGGMGDVLSGLVSGLIAQGLSSIDAACLGVDMHASAADSFVEKHDMKSLTPSDLFNFIKMKNE</sequence>
<reference evidence="8" key="1">
    <citation type="journal article" date="2004" name="Environ. Microbiol.">
        <title>Different SAR86 subgroups harbour divergent proteorhodopsins.</title>
        <authorList>
            <person name="Sabehi G."/>
            <person name="Beja O."/>
            <person name="Suzuki M.T."/>
            <person name="Preston C.M."/>
            <person name="DeLong E.F."/>
        </authorList>
    </citation>
    <scope>NUCLEOTIDE SEQUENCE</scope>
</reference>
<feature type="domain" description="YjeF C-terminal" evidence="7">
    <location>
        <begin position="22"/>
        <end position="294"/>
    </location>
</feature>